<name>A0A6G7WIW7_9LACT</name>
<dbReference type="GeneID" id="94553489"/>
<dbReference type="InterPro" id="IPR000600">
    <property type="entry name" value="ROK"/>
</dbReference>
<dbReference type="EMBL" id="CP049889">
    <property type="protein sequence ID" value="QIK52225.1"/>
    <property type="molecule type" value="Genomic_DNA"/>
</dbReference>
<dbReference type="Gene3D" id="1.10.10.10">
    <property type="entry name" value="Winged helix-like DNA-binding domain superfamily/Winged helix DNA-binding domain"/>
    <property type="match status" value="1"/>
</dbReference>
<dbReference type="PANTHER" id="PTHR18964">
    <property type="entry name" value="ROK (REPRESSOR, ORF, KINASE) FAMILY"/>
    <property type="match status" value="1"/>
</dbReference>
<organism evidence="4 5">
    <name type="scientific">Jeotgalibaca porci</name>
    <dbReference type="NCBI Taxonomy" id="1868793"/>
    <lineage>
        <taxon>Bacteria</taxon>
        <taxon>Bacillati</taxon>
        <taxon>Bacillota</taxon>
        <taxon>Bacilli</taxon>
        <taxon>Lactobacillales</taxon>
        <taxon>Carnobacteriaceae</taxon>
        <taxon>Jeotgalibaca</taxon>
    </lineage>
</organism>
<keyword evidence="5" id="KW-1185">Reference proteome</keyword>
<dbReference type="SUPFAM" id="SSF53067">
    <property type="entry name" value="Actin-like ATPase domain"/>
    <property type="match status" value="1"/>
</dbReference>
<dbReference type="InterPro" id="IPR049874">
    <property type="entry name" value="ROK_cs"/>
</dbReference>
<evidence type="ECO:0000313" key="4">
    <source>
        <dbReference type="EMBL" id="QIK52225.1"/>
    </source>
</evidence>
<accession>A0A6G7WIW7</accession>
<evidence type="ECO:0000256" key="1">
    <source>
        <dbReference type="ARBA" id="ARBA00002486"/>
    </source>
</evidence>
<dbReference type="GO" id="GO:0042732">
    <property type="term" value="P:D-xylose metabolic process"/>
    <property type="evidence" value="ECO:0007669"/>
    <property type="project" value="UniProtKB-KW"/>
</dbReference>
<comment type="function">
    <text evidence="1">Transcriptional repressor of xylose-utilizing enzymes.</text>
</comment>
<dbReference type="InterPro" id="IPR036388">
    <property type="entry name" value="WH-like_DNA-bd_sf"/>
</dbReference>
<dbReference type="PROSITE" id="PS01125">
    <property type="entry name" value="ROK"/>
    <property type="match status" value="1"/>
</dbReference>
<reference evidence="4 5" key="1">
    <citation type="journal article" date="2017" name="Int. J. Syst. Evol. Microbiol.">
        <title>Jeotgalibaca porci sp. nov. and Jeotgalibaca arthritidis sp. nov., isolated from pigs, and emended description of the genus Jeotgalibaca.</title>
        <authorList>
            <person name="Zamora L."/>
            <person name="Perez-Sancho M."/>
            <person name="Dominguez L."/>
            <person name="Fernandez-Garayzabal J.F."/>
            <person name="Vela A.I."/>
        </authorList>
    </citation>
    <scope>NUCLEOTIDE SEQUENCE [LARGE SCALE GENOMIC DNA]</scope>
    <source>
        <strain evidence="4 5">CCUG 69148</strain>
    </source>
</reference>
<gene>
    <name evidence="4" type="ORF">G7058_09350</name>
</gene>
<dbReference type="SUPFAM" id="SSF46785">
    <property type="entry name" value="Winged helix' DNA-binding domain"/>
    <property type="match status" value="1"/>
</dbReference>
<proteinExistence type="inferred from homology"/>
<keyword evidence="3" id="KW-0119">Carbohydrate metabolism</keyword>
<protein>
    <submittedName>
        <fullName evidence="4">ROK family transcriptional regulator</fullName>
    </submittedName>
</protein>
<dbReference type="InterPro" id="IPR043129">
    <property type="entry name" value="ATPase_NBD"/>
</dbReference>
<keyword evidence="3" id="KW-0859">Xylose metabolism</keyword>
<dbReference type="InterPro" id="IPR036390">
    <property type="entry name" value="WH_DNA-bd_sf"/>
</dbReference>
<dbReference type="KEGG" id="jpo:G7058_09350"/>
<dbReference type="PANTHER" id="PTHR18964:SF149">
    <property type="entry name" value="BIFUNCTIONAL UDP-N-ACETYLGLUCOSAMINE 2-EPIMERASE_N-ACETYLMANNOSAMINE KINASE"/>
    <property type="match status" value="1"/>
</dbReference>
<evidence type="ECO:0000256" key="3">
    <source>
        <dbReference type="ARBA" id="ARBA00022629"/>
    </source>
</evidence>
<dbReference type="Proteomes" id="UP000501830">
    <property type="component" value="Chromosome"/>
</dbReference>
<dbReference type="RefSeq" id="WP_166063290.1">
    <property type="nucleotide sequence ID" value="NZ_CP049889.1"/>
</dbReference>
<dbReference type="Pfam" id="PF00480">
    <property type="entry name" value="ROK"/>
    <property type="match status" value="1"/>
</dbReference>
<dbReference type="CDD" id="cd24077">
    <property type="entry name" value="ASKHA_ATPase_ROK_SaXylR-like"/>
    <property type="match status" value="1"/>
</dbReference>
<evidence type="ECO:0000313" key="5">
    <source>
        <dbReference type="Proteomes" id="UP000501830"/>
    </source>
</evidence>
<evidence type="ECO:0000256" key="2">
    <source>
        <dbReference type="ARBA" id="ARBA00006479"/>
    </source>
</evidence>
<dbReference type="AlphaFoldDB" id="A0A6G7WIW7"/>
<sequence>MIIDRYKIREQNETLVLSTIIHNASISRAHISQLTGLNKASTSAIVKDLIDESLVIEIGTGDSTSVGGRRPIQLSLNKNAGFSLSIDLGYDYISSMLTNLNGEIIAEFKEKNFYVRKDNVIEKIKQTIRSYETYYLDCKFRLIGVTLAIHGIVDQEDIIFTPYYDLDQIDLAFELQQALDMPVYVENEANLTALAETSFSTNKLNLVSVSIHSGIGAGIIINGELYHGRNGHSGEVGHMILYPHGVACPCGNKGCLEQYCSEKAILQQYRLLKADDTRTLYDLAEDYDAGDKDVITFIEKAAHEISIGIRNIISGFAPGVVYINSPLTRKLPFLLTLINNCIRSKFSKEVPILTSEIGATASLLGAAVLNLQNFFNIPHLHFSEEPLEKLTPVL</sequence>
<comment type="similarity">
    <text evidence="2">Belongs to the ROK (NagC/XylR) family.</text>
</comment>
<dbReference type="Gene3D" id="3.30.420.40">
    <property type="match status" value="2"/>
</dbReference>